<feature type="site" description="Important for catalytic activity, responsible for pKa modulation of the active site Glu and correct orientation of both the proton donor and substrate" evidence="6">
    <location>
        <position position="129"/>
    </location>
</feature>
<evidence type="ECO:0000256" key="1">
    <source>
        <dbReference type="ARBA" id="ARBA00009865"/>
    </source>
</evidence>
<keyword evidence="8" id="KW-1185">Reference proteome</keyword>
<dbReference type="GO" id="GO:0045493">
    <property type="term" value="P:xylan catabolic process"/>
    <property type="evidence" value="ECO:0007669"/>
    <property type="project" value="UniProtKB-KW"/>
</dbReference>
<comment type="caution">
    <text evidence="7">The sequence shown here is derived from an EMBL/GenBank/DDBJ whole genome shotgun (WGS) entry which is preliminary data.</text>
</comment>
<dbReference type="SUPFAM" id="SSF49785">
    <property type="entry name" value="Galactose-binding domain-like"/>
    <property type="match status" value="1"/>
</dbReference>
<keyword evidence="4" id="KW-0119">Carbohydrate metabolism</keyword>
<organism evidence="7 8">
    <name type="scientific">Faecalicatena orotica</name>
    <dbReference type="NCBI Taxonomy" id="1544"/>
    <lineage>
        <taxon>Bacteria</taxon>
        <taxon>Bacillati</taxon>
        <taxon>Bacillota</taxon>
        <taxon>Clostridia</taxon>
        <taxon>Lachnospirales</taxon>
        <taxon>Lachnospiraceae</taxon>
        <taxon>Faecalicatena</taxon>
    </lineage>
</organism>
<keyword evidence="2" id="KW-0624">Polysaccharide degradation</keyword>
<dbReference type="Gene3D" id="2.115.10.20">
    <property type="entry name" value="Glycosyl hydrolase domain, family 43"/>
    <property type="match status" value="1"/>
</dbReference>
<reference evidence="7 8" key="1">
    <citation type="submission" date="2018-05" db="EMBL/GenBank/DDBJ databases">
        <title>The Hungate 1000. A catalogue of reference genomes from the rumen microbiome.</title>
        <authorList>
            <person name="Kelly W."/>
        </authorList>
    </citation>
    <scope>NUCLEOTIDE SEQUENCE [LARGE SCALE GENOMIC DNA]</scope>
    <source>
        <strain evidence="7 8">NLAE-zl-C242</strain>
    </source>
</reference>
<evidence type="ECO:0000256" key="6">
    <source>
        <dbReference type="PIRSR" id="PIRSR606710-2"/>
    </source>
</evidence>
<dbReference type="Pfam" id="PF04616">
    <property type="entry name" value="Glyco_hydro_43"/>
    <property type="match status" value="1"/>
</dbReference>
<accession>A0A2Y9CAV6</accession>
<dbReference type="InterPro" id="IPR008979">
    <property type="entry name" value="Galactose-bd-like_sf"/>
</dbReference>
<evidence type="ECO:0000256" key="4">
    <source>
        <dbReference type="ARBA" id="ARBA00023277"/>
    </source>
</evidence>
<dbReference type="Proteomes" id="UP000245845">
    <property type="component" value="Unassembled WGS sequence"/>
</dbReference>
<keyword evidence="3 7" id="KW-0378">Hydrolase</keyword>
<evidence type="ECO:0000256" key="2">
    <source>
        <dbReference type="ARBA" id="ARBA00022651"/>
    </source>
</evidence>
<protein>
    <submittedName>
        <fullName evidence="7">Glycosyl hydrolase family 43</fullName>
    </submittedName>
</protein>
<dbReference type="SUPFAM" id="SSF75005">
    <property type="entry name" value="Arabinanase/levansucrase/invertase"/>
    <property type="match status" value="1"/>
</dbReference>
<gene>
    <name evidence="7" type="ORF">A8806_1287</name>
</gene>
<dbReference type="InterPro" id="IPR052176">
    <property type="entry name" value="Glycosyl_Hydrlase_43_Enz"/>
</dbReference>
<dbReference type="OrthoDB" id="9801455at2"/>
<dbReference type="EMBL" id="QGDL01000028">
    <property type="protein sequence ID" value="PWJ17379.1"/>
    <property type="molecule type" value="Genomic_DNA"/>
</dbReference>
<dbReference type="Gene3D" id="2.60.120.260">
    <property type="entry name" value="Galactose-binding domain-like"/>
    <property type="match status" value="2"/>
</dbReference>
<proteinExistence type="inferred from homology"/>
<dbReference type="RefSeq" id="WP_109734012.1">
    <property type="nucleotide sequence ID" value="NZ_BAAACK010000029.1"/>
</dbReference>
<dbReference type="InterPro" id="IPR006710">
    <property type="entry name" value="Glyco_hydro_43"/>
</dbReference>
<evidence type="ECO:0000256" key="5">
    <source>
        <dbReference type="ARBA" id="ARBA00023295"/>
    </source>
</evidence>
<dbReference type="PANTHER" id="PTHR43772:SF2">
    <property type="entry name" value="PUTATIVE (AFU_ORTHOLOGUE AFUA_2G04480)-RELATED"/>
    <property type="match status" value="1"/>
</dbReference>
<evidence type="ECO:0000256" key="3">
    <source>
        <dbReference type="ARBA" id="ARBA00022801"/>
    </source>
</evidence>
<name>A0A2Y9CAV6_9FIRM</name>
<evidence type="ECO:0000313" key="7">
    <source>
        <dbReference type="EMBL" id="PWJ17379.1"/>
    </source>
</evidence>
<dbReference type="InterPro" id="IPR023296">
    <property type="entry name" value="Glyco_hydro_beta-prop_sf"/>
</dbReference>
<dbReference type="GO" id="GO:0004553">
    <property type="term" value="F:hydrolase activity, hydrolyzing O-glycosyl compounds"/>
    <property type="evidence" value="ECO:0007669"/>
    <property type="project" value="InterPro"/>
</dbReference>
<keyword evidence="5" id="KW-0326">Glycosidase</keyword>
<evidence type="ECO:0000313" key="8">
    <source>
        <dbReference type="Proteomes" id="UP000245845"/>
    </source>
</evidence>
<dbReference type="CDD" id="cd08990">
    <property type="entry name" value="GH43_AXH_like"/>
    <property type="match status" value="1"/>
</dbReference>
<dbReference type="AlphaFoldDB" id="A0A2Y9CAV6"/>
<dbReference type="PANTHER" id="PTHR43772">
    <property type="entry name" value="ENDO-1,4-BETA-XYLANASE"/>
    <property type="match status" value="1"/>
</dbReference>
<comment type="similarity">
    <text evidence="1">Belongs to the glycosyl hydrolase 43 family.</text>
</comment>
<sequence>MNPVILRKGVCDPHIHVFEGKAYLYATHDAPGYENDFHMEDWQIWSSVNLIDWQLESTVHPEDFYCGALNQCWAVDAAYKNGTYYLYFSTGDWGVGVGVSSHPAGPFVDARGEALVDYREYPVGIPKWDPCVFVDDDGSAYLIVGTCKQEKPWDCYLIARLKDDMIHLAEPLRRLEYIGNPWPEDKASIHKYGGKYYLTHSSYYAVADQIYGPYRYAGNSGCNIDHGSFFSYRNQTYFASGGMDNPNRYLRASFLSPCHYRKNGEIVVDQKIMEYGCGQYDSTWKKIEAVCYFEASRECKKEDENGKFLTELWAGDCLHFPDIANIEENAEIQFMAAAKEKCMILIHEDSPDGPILGKCKIGNEKRLWNGQLECGAGKKSLYLEADSEVQIWWFSFPGEKKRHMIEPVFSLAGRGASLAYDPDGSNHQVLRNMELKGAAIEALADGGNGGNGMLSIPYCCTGADTWLNVYVNGEFQGRMDFPVTPSLWLGREPCIRKKEVVLAPGLNRIRICSEEYQTGRLAIDHILAESEPTACGVYAAAGGILEPRGNGCWDGFPQRETDTGAYSGRMVKYLEKPGDEIRIEDVACNTYGEYTLEIHYCRGGKGESAYQLLVNGEVNETLYFKPTGGFSVKAMKMHSLKIQLNRKQNTIQLRKTQRQDTGIFVDAFIIY</sequence>
<keyword evidence="2" id="KW-0858">Xylan degradation</keyword>